<evidence type="ECO:0000313" key="3">
    <source>
        <dbReference type="Proteomes" id="UP001497453"/>
    </source>
</evidence>
<dbReference type="CDD" id="cd06464">
    <property type="entry name" value="ACD_sHsps-like"/>
    <property type="match status" value="1"/>
</dbReference>
<feature type="compositionally biased region" description="Polar residues" evidence="1">
    <location>
        <begin position="185"/>
        <end position="198"/>
    </location>
</feature>
<gene>
    <name evidence="2" type="ORF">GFSPODELE1_LOCUS4808</name>
</gene>
<organism evidence="2 3">
    <name type="scientific">Somion occarium</name>
    <dbReference type="NCBI Taxonomy" id="3059160"/>
    <lineage>
        <taxon>Eukaryota</taxon>
        <taxon>Fungi</taxon>
        <taxon>Dikarya</taxon>
        <taxon>Basidiomycota</taxon>
        <taxon>Agaricomycotina</taxon>
        <taxon>Agaricomycetes</taxon>
        <taxon>Polyporales</taxon>
        <taxon>Cerrenaceae</taxon>
        <taxon>Somion</taxon>
    </lineage>
</organism>
<evidence type="ECO:0000256" key="1">
    <source>
        <dbReference type="SAM" id="MobiDB-lite"/>
    </source>
</evidence>
<sequence length="369" mass="40700">MMSRWQEVLGPDDFSQDVPMNPSSGDERGPDDYRHPPPPAPRPTTVVTHGVRRQRDEMTTSPDDEDSGRRQRYSPAGSQDTNRRRYDPVRQNRTDSATSSQASSSKSSYQRVHFTPQPQRAQSLQMVTRVLPPISVSEHKVPTAPTHATQRNGRNVHASVPAPVAGCGLAGSCPAMHLRALQQDSVRPATSSHASDNASRGVPIRMAGPSLTPHTEAQQQGTSKRFNIRTDLQFDKAKNLMTATLELPGLTKSDIKVTLHVCPFSRIQHLTIAGTSRPEDGSWALRERKYGDFGRTILVPPDTKSLRMESSPSRSMVVPLKATIALSIFPSWIEVSNERPVCCHLVKTFCCRNCSNLYASSPYPTKLSA</sequence>
<keyword evidence="3" id="KW-1185">Reference proteome</keyword>
<accession>A0ABP1D814</accession>
<dbReference type="EMBL" id="OZ037946">
    <property type="protein sequence ID" value="CAL1704010.1"/>
    <property type="molecule type" value="Genomic_DNA"/>
</dbReference>
<evidence type="ECO:0008006" key="4">
    <source>
        <dbReference type="Google" id="ProtNLM"/>
    </source>
</evidence>
<feature type="compositionally biased region" description="Basic and acidic residues" evidence="1">
    <location>
        <begin position="81"/>
        <end position="93"/>
    </location>
</feature>
<feature type="region of interest" description="Disordered" evidence="1">
    <location>
        <begin position="185"/>
        <end position="225"/>
    </location>
</feature>
<feature type="compositionally biased region" description="Low complexity" evidence="1">
    <location>
        <begin position="96"/>
        <end position="108"/>
    </location>
</feature>
<dbReference type="SUPFAM" id="SSF49764">
    <property type="entry name" value="HSP20-like chaperones"/>
    <property type="match status" value="1"/>
</dbReference>
<dbReference type="Gene3D" id="2.60.40.790">
    <property type="match status" value="1"/>
</dbReference>
<proteinExistence type="predicted"/>
<feature type="compositionally biased region" description="Polar residues" evidence="1">
    <location>
        <begin position="212"/>
        <end position="225"/>
    </location>
</feature>
<feature type="region of interest" description="Disordered" evidence="1">
    <location>
        <begin position="1"/>
        <end position="124"/>
    </location>
</feature>
<protein>
    <recommendedName>
        <fullName evidence="4">SHSP domain-containing protein</fullName>
    </recommendedName>
</protein>
<reference evidence="3" key="1">
    <citation type="submission" date="2024-04" db="EMBL/GenBank/DDBJ databases">
        <authorList>
            <person name="Shaw F."/>
            <person name="Minotto A."/>
        </authorList>
    </citation>
    <scope>NUCLEOTIDE SEQUENCE [LARGE SCALE GENOMIC DNA]</scope>
</reference>
<feature type="compositionally biased region" description="Basic and acidic residues" evidence="1">
    <location>
        <begin position="25"/>
        <end position="35"/>
    </location>
</feature>
<name>A0ABP1D814_9APHY</name>
<dbReference type="Proteomes" id="UP001497453">
    <property type="component" value="Chromosome 3"/>
</dbReference>
<dbReference type="InterPro" id="IPR008978">
    <property type="entry name" value="HSP20-like_chaperone"/>
</dbReference>
<evidence type="ECO:0000313" key="2">
    <source>
        <dbReference type="EMBL" id="CAL1704010.1"/>
    </source>
</evidence>